<organism evidence="1 2">
    <name type="scientific">Gaetbulibacter aquiaggeris</name>
    <dbReference type="NCBI Taxonomy" id="1735373"/>
    <lineage>
        <taxon>Bacteria</taxon>
        <taxon>Pseudomonadati</taxon>
        <taxon>Bacteroidota</taxon>
        <taxon>Flavobacteriia</taxon>
        <taxon>Flavobacteriales</taxon>
        <taxon>Flavobacteriaceae</taxon>
        <taxon>Gaetbulibacter</taxon>
    </lineage>
</organism>
<sequence length="503" mass="60096">MTNLNEIVSTLSSEDQQHFIMFLERKNTRSDTKNVQLFKLLIKNELNSKEVCLKLYKAYKKEAYHALRKRLYSSIIDFIANLSLEEDKIIDMQIIKYILASRTFLLHKQYKVAFNILDRAEILAEENNLFPLLNEIYHTKIQYAYSNPSVKLDSLIEKFKINQKYYLQEDRLNIAYAKIRESINEVTVKGEFINFQNLVNDTLEEYDIDITESMSFMSLYQLMKIVTISAFASNDYLKIEPFLKNTYEILLTHKNKEKQLYYHLQVLYLIAYTLFRNKKFNESLEFLEKQHELMTQKKGKFYNEFKLKYHLILALNFNYLGDKEKAIDILKPFLNSKHSDLESLLDIHLSLVMMYFQKGDFQKARQIFSKFYHTDKWYIEKAGKEWVIKKNLIEILLHIELKNLDLVESRLLSFRRNYSIFLKEIKQQRAIIYLNLVNEYFNAPEKITTIAFKNKVENSFEWIGGKQEDIFVMSFYAWLKSKMENKPLFLTTLDLIKTAQQAN</sequence>
<dbReference type="Proteomes" id="UP001610104">
    <property type="component" value="Unassembled WGS sequence"/>
</dbReference>
<dbReference type="RefSeq" id="WP_395438133.1">
    <property type="nucleotide sequence ID" value="NZ_JBAWKC010000002.1"/>
</dbReference>
<protein>
    <submittedName>
        <fullName evidence="1">Tetratricopeptide repeat protein</fullName>
    </submittedName>
</protein>
<dbReference type="EMBL" id="JBAWKC010000002">
    <property type="protein sequence ID" value="MFH6768887.1"/>
    <property type="molecule type" value="Genomic_DNA"/>
</dbReference>
<dbReference type="SUPFAM" id="SSF48452">
    <property type="entry name" value="TPR-like"/>
    <property type="match status" value="1"/>
</dbReference>
<comment type="caution">
    <text evidence="1">The sequence shown here is derived from an EMBL/GenBank/DDBJ whole genome shotgun (WGS) entry which is preliminary data.</text>
</comment>
<dbReference type="InterPro" id="IPR011990">
    <property type="entry name" value="TPR-like_helical_dom_sf"/>
</dbReference>
<keyword evidence="2" id="KW-1185">Reference proteome</keyword>
<name>A0ABW7MT66_9FLAO</name>
<evidence type="ECO:0000313" key="2">
    <source>
        <dbReference type="Proteomes" id="UP001610104"/>
    </source>
</evidence>
<accession>A0ABW7MT66</accession>
<proteinExistence type="predicted"/>
<evidence type="ECO:0000313" key="1">
    <source>
        <dbReference type="EMBL" id="MFH6768887.1"/>
    </source>
</evidence>
<gene>
    <name evidence="1" type="ORF">V8G56_09075</name>
</gene>
<reference evidence="1 2" key="1">
    <citation type="submission" date="2024-02" db="EMBL/GenBank/DDBJ databases">
        <title>A Gaetbulibacter species isolated from tidal flats and genomic insights of their niches.</title>
        <authorList>
            <person name="Ye Y."/>
        </authorList>
    </citation>
    <scope>NUCLEOTIDE SEQUENCE [LARGE SCALE GENOMIC DNA]</scope>
    <source>
        <strain evidence="1 2">KEM-8</strain>
    </source>
</reference>
<dbReference type="Gene3D" id="1.25.40.10">
    <property type="entry name" value="Tetratricopeptide repeat domain"/>
    <property type="match status" value="1"/>
</dbReference>